<feature type="coiled-coil region" evidence="7">
    <location>
        <begin position="868"/>
        <end position="927"/>
    </location>
</feature>
<evidence type="ECO:0000256" key="1">
    <source>
        <dbReference type="ARBA" id="ARBA00004496"/>
    </source>
</evidence>
<evidence type="ECO:0000256" key="7">
    <source>
        <dbReference type="SAM" id="Coils"/>
    </source>
</evidence>
<dbReference type="InterPro" id="IPR001752">
    <property type="entry name" value="Kinesin_motor_dom"/>
</dbReference>
<reference evidence="10" key="1">
    <citation type="submission" date="2021-06" db="EMBL/GenBank/DDBJ databases">
        <authorList>
            <person name="Kallberg Y."/>
            <person name="Tangrot J."/>
            <person name="Rosling A."/>
        </authorList>
    </citation>
    <scope>NUCLEOTIDE SEQUENCE</scope>
    <source>
        <strain evidence="10">AZ414A</strain>
    </source>
</reference>
<feature type="coiled-coil region" evidence="7">
    <location>
        <begin position="1049"/>
        <end position="1234"/>
    </location>
</feature>
<keyword evidence="3" id="KW-0547">Nucleotide-binding</keyword>
<feature type="region of interest" description="Disordered" evidence="8">
    <location>
        <begin position="173"/>
        <end position="192"/>
    </location>
</feature>
<dbReference type="EMBL" id="CAJVPK010000067">
    <property type="protein sequence ID" value="CAG8441834.1"/>
    <property type="molecule type" value="Genomic_DNA"/>
</dbReference>
<comment type="similarity">
    <text evidence="6">Belongs to the TRAFAC class myosin-kinesin ATPase superfamily. Kinesin family.</text>
</comment>
<comment type="subcellular location">
    <subcellularLocation>
        <location evidence="1">Cytoplasm</location>
    </subcellularLocation>
</comment>
<feature type="region of interest" description="Disordered" evidence="8">
    <location>
        <begin position="343"/>
        <end position="364"/>
    </location>
</feature>
<dbReference type="PROSITE" id="PS00411">
    <property type="entry name" value="KINESIN_MOTOR_1"/>
    <property type="match status" value="1"/>
</dbReference>
<dbReference type="Proteomes" id="UP000789706">
    <property type="component" value="Unassembled WGS sequence"/>
</dbReference>
<proteinExistence type="inferred from homology"/>
<dbReference type="PANTHER" id="PTHR47969:SF15">
    <property type="entry name" value="CHROMOSOME-ASSOCIATED KINESIN KIF4A-RELATED"/>
    <property type="match status" value="1"/>
</dbReference>
<dbReference type="GO" id="GO:0005737">
    <property type="term" value="C:cytoplasm"/>
    <property type="evidence" value="ECO:0007669"/>
    <property type="project" value="UniProtKB-SubCell"/>
</dbReference>
<dbReference type="GO" id="GO:0051231">
    <property type="term" value="P:spindle elongation"/>
    <property type="evidence" value="ECO:0007669"/>
    <property type="project" value="TreeGrafter"/>
</dbReference>
<dbReference type="PRINTS" id="PR00380">
    <property type="entry name" value="KINESINHEAVY"/>
</dbReference>
<dbReference type="GO" id="GO:0007018">
    <property type="term" value="P:microtubule-based movement"/>
    <property type="evidence" value="ECO:0007669"/>
    <property type="project" value="InterPro"/>
</dbReference>
<dbReference type="Pfam" id="PF00225">
    <property type="entry name" value="Kinesin"/>
    <property type="match status" value="1"/>
</dbReference>
<evidence type="ECO:0000256" key="3">
    <source>
        <dbReference type="ARBA" id="ARBA00022741"/>
    </source>
</evidence>
<feature type="coiled-coil region" evidence="7">
    <location>
        <begin position="1327"/>
        <end position="1400"/>
    </location>
</feature>
<dbReference type="PANTHER" id="PTHR47969">
    <property type="entry name" value="CHROMOSOME-ASSOCIATED KINESIN KIF4A-RELATED"/>
    <property type="match status" value="1"/>
</dbReference>
<dbReference type="InterPro" id="IPR027417">
    <property type="entry name" value="P-loop_NTPase"/>
</dbReference>
<feature type="region of interest" description="Disordered" evidence="8">
    <location>
        <begin position="670"/>
        <end position="692"/>
    </location>
</feature>
<evidence type="ECO:0000256" key="8">
    <source>
        <dbReference type="SAM" id="MobiDB-lite"/>
    </source>
</evidence>
<organism evidence="10 11">
    <name type="scientific">Diversispora eburnea</name>
    <dbReference type="NCBI Taxonomy" id="1213867"/>
    <lineage>
        <taxon>Eukaryota</taxon>
        <taxon>Fungi</taxon>
        <taxon>Fungi incertae sedis</taxon>
        <taxon>Mucoromycota</taxon>
        <taxon>Glomeromycotina</taxon>
        <taxon>Glomeromycetes</taxon>
        <taxon>Diversisporales</taxon>
        <taxon>Diversisporaceae</taxon>
        <taxon>Diversispora</taxon>
    </lineage>
</organism>
<sequence>MTTSKEDGTEKSSVQVAIRIRPISTELNPNLPTRFQRQILSLSPPNTILVQSEKKQIFILAYGQTSSGKTHTMGTADNSSIPFESKVSFIEIYNEDLIDLFGEGGDSDNKSHVTIREDLKGNILWSGLQEIKVNCVDELMGGSQNRQVGATQMNAQSSRSHAIFSVTMTQQKYVQRSSSPTPPRPPTRRLSKRLDESPGELVTVVSKFHFVDLAGSERLKRTSALGDRAKEGISINSGLLALGNVISALGDPNKAKHTTHVPYRDSKLTRLLQDSLGGNAQTLMIACVSSTEYNLNETVNTLKYANRARNIKNNVSINQEEAGWNDLDHLQTLVNKLRTALTPTTTTTNHDDDDSTNNDSTTTIDNNSFQEVVEPVIEEYEKSISALESQLALNRAALAHAESVMSDQETRLEYAEQLNFNNQKLISDLKQKIINNDLLSTDQDLKLSDKKREIENQLNGNKIKMIESLEFRLKERESSFLELEAKFTKLLHENVSDNNRDDDGKNVINDDKIGDLNNDDDKKVLLNEIITRDKRINLLEENVNELVIELDKFKMPKIQNLKNENNENNVNNEKNGNIQENNQEETIQENIQENIQKNIQDNIQENIHNEETLKSKLVSLQELHEKTVAEFSQINTKYQECLEELQDIKIQLSQSKLNEARFMIINNDNESIEEEDDDPSTPMTPISPSSNKESLIQDLKLQLDLLKDIRRKYEMFEILKNDFMEQDNLRKKYEEKEIEVQNYKNQLMQVQIQQDEMQFEINDLKEQLLLNQSNSNNDDELQEKIRSLNERELKLSQELVNLRIIESEQKEKIYLLESKLSMKNQWINFQEKQEKQEKSLKSSSSSLWTERGFNKEIESLRSLDTFIQQQHESKISDLENEIFSLNQQKSLIEINSNSEISKLINEIKELELKLVESHMESENLKSKILILQDSESDQKSLTLQLQFNSLELELSNLRNSAKKQNEYVFQLEEELQSIKLELSTYKENIKNIKSTEKLNESFTTKAIKERDEKILNLIKERDENQLKILNLDLEIKSIKEQKVLNTLDIENSKLEIENLKKKCDQLEKSLDETKKESLDMSNKNLINASIVEELTIQLEKFQNEAKLYHERVDSLEVINKQLESEKNSQLVTNEDLLRQIKNLGLELEGLTSEYTEIANKYELVDLLASKQKNRINDLETDNLNLSQDLTKLKNEFDISNNNNSSSIKDLNEKISQLEQEKDCLLEEKKKLEKRLLEETSPRRRRPSTSTMTSVAENEPVDRFSSRLSTSSQLSISSSENNTREFQKILQKVTKLENENNQNVVLIDSLEYELTKSEKVIIATNQQIDLLNKEKSQLFEQINRLKSQLDETMTVLEHEKYNVYEEKRVIEDELEEERKAKENLQKERQELEHRMEELIANTKKKSFLHPIMKTLIHRNKGTHSRNSSQSDF</sequence>
<comment type="caution">
    <text evidence="10">The sequence shown here is derived from an EMBL/GenBank/DDBJ whole genome shotgun (WGS) entry which is preliminary data.</text>
</comment>
<dbReference type="OrthoDB" id="2434885at2759"/>
<dbReference type="InterPro" id="IPR019821">
    <property type="entry name" value="Kinesin_motor_CS"/>
</dbReference>
<dbReference type="SUPFAM" id="SSF52540">
    <property type="entry name" value="P-loop containing nucleoside triphosphate hydrolases"/>
    <property type="match status" value="1"/>
</dbReference>
<feature type="compositionally biased region" description="Low complexity" evidence="8">
    <location>
        <begin position="680"/>
        <end position="692"/>
    </location>
</feature>
<evidence type="ECO:0000313" key="11">
    <source>
        <dbReference type="Proteomes" id="UP000789706"/>
    </source>
</evidence>
<evidence type="ECO:0000256" key="5">
    <source>
        <dbReference type="ARBA" id="ARBA00023054"/>
    </source>
</evidence>
<gene>
    <name evidence="10" type="ORF">DEBURN_LOCUS1500</name>
</gene>
<feature type="compositionally biased region" description="Acidic residues" evidence="8">
    <location>
        <begin position="670"/>
        <end position="679"/>
    </location>
</feature>
<accession>A0A9N8V6K7</accession>
<keyword evidence="5 7" id="KW-0175">Coiled coil</keyword>
<keyword evidence="4" id="KW-0067">ATP-binding</keyword>
<evidence type="ECO:0000256" key="6">
    <source>
        <dbReference type="PROSITE-ProRule" id="PRU00283"/>
    </source>
</evidence>
<comment type="caution">
    <text evidence="6">Lacks conserved residue(s) required for the propagation of feature annotation.</text>
</comment>
<dbReference type="InterPro" id="IPR036961">
    <property type="entry name" value="Kinesin_motor_dom_sf"/>
</dbReference>
<dbReference type="SMART" id="SM00129">
    <property type="entry name" value="KISc"/>
    <property type="match status" value="1"/>
</dbReference>
<evidence type="ECO:0000313" key="10">
    <source>
        <dbReference type="EMBL" id="CAG8441834.1"/>
    </source>
</evidence>
<dbReference type="GO" id="GO:0005875">
    <property type="term" value="C:microtubule associated complex"/>
    <property type="evidence" value="ECO:0007669"/>
    <property type="project" value="TreeGrafter"/>
</dbReference>
<evidence type="ECO:0000259" key="9">
    <source>
        <dbReference type="PROSITE" id="PS50067"/>
    </source>
</evidence>
<dbReference type="GO" id="GO:0007052">
    <property type="term" value="P:mitotic spindle organization"/>
    <property type="evidence" value="ECO:0007669"/>
    <property type="project" value="TreeGrafter"/>
</dbReference>
<feature type="domain" description="Kinesin motor" evidence="9">
    <location>
        <begin position="1"/>
        <end position="311"/>
    </location>
</feature>
<feature type="coiled-coil region" evidence="7">
    <location>
        <begin position="954"/>
        <end position="995"/>
    </location>
</feature>
<dbReference type="GO" id="GO:0005524">
    <property type="term" value="F:ATP binding"/>
    <property type="evidence" value="ECO:0007669"/>
    <property type="project" value="UniProtKB-KW"/>
</dbReference>
<evidence type="ECO:0000256" key="2">
    <source>
        <dbReference type="ARBA" id="ARBA00022490"/>
    </source>
</evidence>
<dbReference type="PROSITE" id="PS50067">
    <property type="entry name" value="KINESIN_MOTOR_2"/>
    <property type="match status" value="1"/>
</dbReference>
<feature type="compositionally biased region" description="Low complexity" evidence="8">
    <location>
        <begin position="1265"/>
        <end position="1278"/>
    </location>
</feature>
<dbReference type="GO" id="GO:0008017">
    <property type="term" value="F:microtubule binding"/>
    <property type="evidence" value="ECO:0007669"/>
    <property type="project" value="InterPro"/>
</dbReference>
<evidence type="ECO:0000256" key="4">
    <source>
        <dbReference type="ARBA" id="ARBA00022840"/>
    </source>
</evidence>
<keyword evidence="11" id="KW-1185">Reference proteome</keyword>
<keyword evidence="2" id="KW-0963">Cytoplasm</keyword>
<name>A0A9N8V6K7_9GLOM</name>
<protein>
    <submittedName>
        <fullName evidence="10">11856_t:CDS:1</fullName>
    </submittedName>
</protein>
<dbReference type="GO" id="GO:0003777">
    <property type="term" value="F:microtubule motor activity"/>
    <property type="evidence" value="ECO:0007669"/>
    <property type="project" value="InterPro"/>
</dbReference>
<feature type="coiled-coil region" evidence="7">
    <location>
        <begin position="726"/>
        <end position="798"/>
    </location>
</feature>
<dbReference type="Gene3D" id="3.40.850.10">
    <property type="entry name" value="Kinesin motor domain"/>
    <property type="match status" value="1"/>
</dbReference>
<feature type="region of interest" description="Disordered" evidence="8">
    <location>
        <begin position="1235"/>
        <end position="1279"/>
    </location>
</feature>
<dbReference type="InterPro" id="IPR027640">
    <property type="entry name" value="Kinesin-like_fam"/>
</dbReference>